<dbReference type="GO" id="GO:0060964">
    <property type="term" value="P:regulation of miRNA-mediated gene silencing"/>
    <property type="evidence" value="ECO:0007669"/>
    <property type="project" value="InterPro"/>
</dbReference>
<evidence type="ECO:0000256" key="6">
    <source>
        <dbReference type="ARBA" id="ARBA00022782"/>
    </source>
</evidence>
<feature type="region of interest" description="Disordered" evidence="11">
    <location>
        <begin position="356"/>
        <end position="406"/>
    </location>
</feature>
<proteinExistence type="inferred from homology"/>
<evidence type="ECO:0000313" key="14">
    <source>
        <dbReference type="Proteomes" id="UP000215902"/>
    </source>
</evidence>
<keyword evidence="10" id="KW-0469">Meiosis</keyword>
<evidence type="ECO:0000256" key="3">
    <source>
        <dbReference type="ARBA" id="ARBA00007057"/>
    </source>
</evidence>
<keyword evidence="8" id="KW-0943">RNA-mediated gene silencing</keyword>
<evidence type="ECO:0000259" key="12">
    <source>
        <dbReference type="Pfam" id="PF13017"/>
    </source>
</evidence>
<dbReference type="AlphaFoldDB" id="A0A267FIG3"/>
<gene>
    <name evidence="13" type="ORF">BOX15_Mlig000892g1</name>
</gene>
<name>A0A267FIG3_9PLAT</name>
<keyword evidence="14" id="KW-1185">Reference proteome</keyword>
<evidence type="ECO:0000256" key="7">
    <source>
        <dbReference type="ARBA" id="ARBA00023125"/>
    </source>
</evidence>
<reference evidence="13 14" key="1">
    <citation type="submission" date="2017-06" db="EMBL/GenBank/DDBJ databases">
        <title>A platform for efficient transgenesis in Macrostomum lignano, a flatworm model organism for stem cell research.</title>
        <authorList>
            <person name="Berezikov E."/>
        </authorList>
    </citation>
    <scope>NUCLEOTIDE SEQUENCE [LARGE SCALE GENOMIC DNA]</scope>
    <source>
        <strain evidence="13">DV1</strain>
        <tissue evidence="13">Whole organism</tissue>
    </source>
</reference>
<dbReference type="PANTHER" id="PTHR21358:SF4">
    <property type="entry name" value="PROTEIN MAELSTROM HOMOLOG"/>
    <property type="match status" value="1"/>
</dbReference>
<evidence type="ECO:0000256" key="10">
    <source>
        <dbReference type="ARBA" id="ARBA00023254"/>
    </source>
</evidence>
<dbReference type="GO" id="GO:0005634">
    <property type="term" value="C:nucleus"/>
    <property type="evidence" value="ECO:0007669"/>
    <property type="project" value="UniProtKB-SubCell"/>
</dbReference>
<dbReference type="GO" id="GO:0007140">
    <property type="term" value="P:male meiotic nuclear division"/>
    <property type="evidence" value="ECO:0007669"/>
    <property type="project" value="TreeGrafter"/>
</dbReference>
<accession>A0A267FIG3</accession>
<protein>
    <recommendedName>
        <fullName evidence="12">Maelstrom domain-containing protein</fullName>
    </recommendedName>
</protein>
<keyword evidence="6" id="KW-0221">Differentiation</keyword>
<dbReference type="InterPro" id="IPR036910">
    <property type="entry name" value="HMG_box_dom_sf"/>
</dbReference>
<dbReference type="Pfam" id="PF13017">
    <property type="entry name" value="Maelstrom"/>
    <property type="match status" value="1"/>
</dbReference>
<feature type="domain" description="Maelstrom" evidence="12">
    <location>
        <begin position="143"/>
        <end position="353"/>
    </location>
</feature>
<evidence type="ECO:0000256" key="4">
    <source>
        <dbReference type="ARBA" id="ARBA00022473"/>
    </source>
</evidence>
<dbReference type="EMBL" id="NIVC01001061">
    <property type="protein sequence ID" value="PAA72772.1"/>
    <property type="molecule type" value="Genomic_DNA"/>
</dbReference>
<sequence length="575" mass="63110">ESAQPSKRTRATAMSVFMREYRNSNPALRSLPHSSSQLIAEANSAFKSLSLEQRQVYERKAKAENKKFDQKFGDKFRRDCEGFTLESRAKASQEAEAFRRWSEDLLRQMLSDAELQWLLDRPFVVGELFDFAPADPHESRQNLPAELGFVRFSLRSGVTDRLHHIVSLTSQQLPMHLRFQCKDLAEETHGIHIDHQLGGSVAAFDRELRRLCQDDSGRPLPLFVPADSLQRMQHGLMYIYGSSADLGTCPLVIEPSKPSKSRVLSLEPLMRHLMACPAMPEDKRASVLDLQMTALLQKVRFTGYSECCQFHTGQDNTEFCALTRAHRYAWAIFELLYDRLGFELTTAHRPLDEQLVTPPAPIRREDQPRWLENSRWQKRANPSPPRSVAMATQPTTSAAPANASANGAAAENFQAFGRGRGRGVRLTEQPPMPMPPPAASEDAAIESDGRPAGRPAVLGRGRGIRSSEPPFDNASRGVAVPARFEDAAGGVAVPARFEDAARGVAAPARFEDAAIDAGSSFRSSEQAAFEDAAPMTRASPGPPPGLSSPVGGAGRGGGRGRGRHRADGAAPIIVD</sequence>
<feature type="non-terminal residue" evidence="13">
    <location>
        <position position="1"/>
    </location>
</feature>
<keyword evidence="4" id="KW-0217">Developmental protein</keyword>
<dbReference type="OrthoDB" id="24555at2759"/>
<evidence type="ECO:0000256" key="1">
    <source>
        <dbReference type="ARBA" id="ARBA00004123"/>
    </source>
</evidence>
<dbReference type="GO" id="GO:0043565">
    <property type="term" value="F:sequence-specific DNA binding"/>
    <property type="evidence" value="ECO:0007669"/>
    <property type="project" value="TreeGrafter"/>
</dbReference>
<keyword evidence="7" id="KW-0238">DNA-binding</keyword>
<keyword evidence="5" id="KW-0963">Cytoplasm</keyword>
<evidence type="ECO:0000256" key="2">
    <source>
        <dbReference type="ARBA" id="ARBA00004496"/>
    </source>
</evidence>
<feature type="compositionally biased region" description="Low complexity" evidence="11">
    <location>
        <begin position="391"/>
        <end position="406"/>
    </location>
</feature>
<comment type="caution">
    <text evidence="13">The sequence shown here is derived from an EMBL/GenBank/DDBJ whole genome shotgun (WGS) entry which is preliminary data.</text>
</comment>
<dbReference type="Gene3D" id="1.10.30.10">
    <property type="entry name" value="High mobility group box domain"/>
    <property type="match status" value="1"/>
</dbReference>
<dbReference type="GO" id="GO:0030154">
    <property type="term" value="P:cell differentiation"/>
    <property type="evidence" value="ECO:0007669"/>
    <property type="project" value="UniProtKB-KW"/>
</dbReference>
<evidence type="ECO:0000256" key="11">
    <source>
        <dbReference type="SAM" id="MobiDB-lite"/>
    </source>
</evidence>
<dbReference type="SUPFAM" id="SSF47095">
    <property type="entry name" value="HMG-box"/>
    <property type="match status" value="1"/>
</dbReference>
<dbReference type="Proteomes" id="UP000215902">
    <property type="component" value="Unassembled WGS sequence"/>
</dbReference>
<comment type="subcellular location">
    <subcellularLocation>
        <location evidence="2">Cytoplasm</location>
    </subcellularLocation>
    <subcellularLocation>
        <location evidence="1">Nucleus</location>
    </subcellularLocation>
</comment>
<evidence type="ECO:0000256" key="5">
    <source>
        <dbReference type="ARBA" id="ARBA00022490"/>
    </source>
</evidence>
<feature type="region of interest" description="Disordered" evidence="11">
    <location>
        <begin position="428"/>
        <end position="452"/>
    </location>
</feature>
<dbReference type="GO" id="GO:0007283">
    <property type="term" value="P:spermatogenesis"/>
    <property type="evidence" value="ECO:0007669"/>
    <property type="project" value="TreeGrafter"/>
</dbReference>
<evidence type="ECO:0000256" key="9">
    <source>
        <dbReference type="ARBA" id="ARBA00023242"/>
    </source>
</evidence>
<dbReference type="InterPro" id="IPR024970">
    <property type="entry name" value="Maelstrom"/>
</dbReference>
<evidence type="ECO:0000256" key="8">
    <source>
        <dbReference type="ARBA" id="ARBA00023158"/>
    </source>
</evidence>
<keyword evidence="9" id="KW-0539">Nucleus</keyword>
<dbReference type="GO" id="GO:0034587">
    <property type="term" value="P:piRNA processing"/>
    <property type="evidence" value="ECO:0007669"/>
    <property type="project" value="TreeGrafter"/>
</dbReference>
<dbReference type="InterPro" id="IPR039259">
    <property type="entry name" value="Protein_maelstrom"/>
</dbReference>
<comment type="similarity">
    <text evidence="3">Belongs to the maelstrom family.</text>
</comment>
<dbReference type="PANTHER" id="PTHR21358">
    <property type="entry name" value="PROTEIN MAELSTROM HOMOLOG"/>
    <property type="match status" value="1"/>
</dbReference>
<dbReference type="GO" id="GO:0045892">
    <property type="term" value="P:negative regulation of DNA-templated transcription"/>
    <property type="evidence" value="ECO:0007669"/>
    <property type="project" value="TreeGrafter"/>
</dbReference>
<dbReference type="CDD" id="cd00084">
    <property type="entry name" value="HMG-box_SF"/>
    <property type="match status" value="1"/>
</dbReference>
<feature type="region of interest" description="Disordered" evidence="11">
    <location>
        <begin position="521"/>
        <end position="575"/>
    </location>
</feature>
<evidence type="ECO:0000313" key="13">
    <source>
        <dbReference type="EMBL" id="PAA72772.1"/>
    </source>
</evidence>
<organism evidence="13 14">
    <name type="scientific">Macrostomum lignano</name>
    <dbReference type="NCBI Taxonomy" id="282301"/>
    <lineage>
        <taxon>Eukaryota</taxon>
        <taxon>Metazoa</taxon>
        <taxon>Spiralia</taxon>
        <taxon>Lophotrochozoa</taxon>
        <taxon>Platyhelminthes</taxon>
        <taxon>Rhabditophora</taxon>
        <taxon>Macrostomorpha</taxon>
        <taxon>Macrostomida</taxon>
        <taxon>Macrostomidae</taxon>
        <taxon>Macrostomum</taxon>
    </lineage>
</organism>
<dbReference type="GO" id="GO:0043186">
    <property type="term" value="C:P granule"/>
    <property type="evidence" value="ECO:0007669"/>
    <property type="project" value="TreeGrafter"/>
</dbReference>